<dbReference type="Pfam" id="PF13942">
    <property type="entry name" value="Lipoprotein_20"/>
    <property type="match status" value="1"/>
</dbReference>
<protein>
    <recommendedName>
        <fullName evidence="6">Two-component system QseEF-associated lipoprotein QseG</fullName>
    </recommendedName>
</protein>
<keyword evidence="3" id="KW-0732">Signal</keyword>
<dbReference type="STRING" id="1926881.BTJ39_19870"/>
<keyword evidence="5" id="KW-1185">Reference proteome</keyword>
<reference evidence="4 5" key="1">
    <citation type="submission" date="2016-12" db="EMBL/GenBank/DDBJ databases">
        <title>Izhakiella australiana sp. nov. of genus Izhakiella isolated from Australian desert.</title>
        <authorList>
            <person name="Ji M."/>
        </authorList>
    </citation>
    <scope>NUCLEOTIDE SEQUENCE [LARGE SCALE GENOMIC DNA]</scope>
    <source>
        <strain evidence="4 5">D4N98</strain>
    </source>
</reference>
<dbReference type="Proteomes" id="UP000190667">
    <property type="component" value="Unassembled WGS sequence"/>
</dbReference>
<keyword evidence="1" id="KW-0175">Coiled coil</keyword>
<evidence type="ECO:0000256" key="2">
    <source>
        <dbReference type="SAM" id="MobiDB-lite"/>
    </source>
</evidence>
<evidence type="ECO:0008006" key="6">
    <source>
        <dbReference type="Google" id="ProtNLM"/>
    </source>
</evidence>
<sequence length="238" mass="26771">MIYRKIAIRPLRLVGIIFSLLSLSACSTQPQGEHVALIQAPMASEINVTNFNNVPCHAVWAVSDNHALNGPLYWLRALDCAARMAPADARAEAHNWPQSNWQSAFKQGILLDNGNVTPLERRAYVKHLDEYLFDYPSAVRPLIQLWHDRQAAELQLAEERMRYAQLQQKSDSQLDGLRHQQIVLKQELAQTQRKLNSLADIERQLSVRRATDSSDNSHSRNRSDGATSDNATGGKAQP</sequence>
<feature type="signal peptide" evidence="3">
    <location>
        <begin position="1"/>
        <end position="27"/>
    </location>
</feature>
<dbReference type="PROSITE" id="PS51257">
    <property type="entry name" value="PROKAR_LIPOPROTEIN"/>
    <property type="match status" value="1"/>
</dbReference>
<dbReference type="AlphaFoldDB" id="A0A1S8YFF7"/>
<feature type="coiled-coil region" evidence="1">
    <location>
        <begin position="149"/>
        <end position="194"/>
    </location>
</feature>
<evidence type="ECO:0000256" key="1">
    <source>
        <dbReference type="SAM" id="Coils"/>
    </source>
</evidence>
<dbReference type="InterPro" id="IPR025262">
    <property type="entry name" value="QseG"/>
</dbReference>
<dbReference type="RefSeq" id="WP_078004456.1">
    <property type="nucleotide sequence ID" value="NZ_MRUL01000019.1"/>
</dbReference>
<comment type="caution">
    <text evidence="4">The sequence shown here is derived from an EMBL/GenBank/DDBJ whole genome shotgun (WGS) entry which is preliminary data.</text>
</comment>
<dbReference type="OrthoDB" id="6485482at2"/>
<dbReference type="EMBL" id="MRUL01000019">
    <property type="protein sequence ID" value="OON37592.1"/>
    <property type="molecule type" value="Genomic_DNA"/>
</dbReference>
<name>A0A1S8YFF7_9GAMM</name>
<dbReference type="NCBIfam" id="NF007997">
    <property type="entry name" value="PRK10722.1"/>
    <property type="match status" value="1"/>
</dbReference>
<feature type="region of interest" description="Disordered" evidence="2">
    <location>
        <begin position="208"/>
        <end position="238"/>
    </location>
</feature>
<evidence type="ECO:0000313" key="4">
    <source>
        <dbReference type="EMBL" id="OON37592.1"/>
    </source>
</evidence>
<evidence type="ECO:0000313" key="5">
    <source>
        <dbReference type="Proteomes" id="UP000190667"/>
    </source>
</evidence>
<proteinExistence type="predicted"/>
<feature type="compositionally biased region" description="Basic and acidic residues" evidence="2">
    <location>
        <begin position="208"/>
        <end position="223"/>
    </location>
</feature>
<feature type="chain" id="PRO_5013068946" description="Two-component system QseEF-associated lipoprotein QseG" evidence="3">
    <location>
        <begin position="28"/>
        <end position="238"/>
    </location>
</feature>
<evidence type="ECO:0000256" key="3">
    <source>
        <dbReference type="SAM" id="SignalP"/>
    </source>
</evidence>
<gene>
    <name evidence="4" type="ORF">BTJ39_19870</name>
</gene>
<organism evidence="4 5">
    <name type="scientific">Izhakiella australiensis</name>
    <dbReference type="NCBI Taxonomy" id="1926881"/>
    <lineage>
        <taxon>Bacteria</taxon>
        <taxon>Pseudomonadati</taxon>
        <taxon>Pseudomonadota</taxon>
        <taxon>Gammaproteobacteria</taxon>
        <taxon>Enterobacterales</taxon>
        <taxon>Erwiniaceae</taxon>
        <taxon>Izhakiella</taxon>
    </lineage>
</organism>
<accession>A0A1S8YFF7</accession>